<dbReference type="PANTHER" id="PTHR39158:SF1">
    <property type="entry name" value="DNAJ HOMOLOG SUBFAMILY C MEMBER 28"/>
    <property type="match status" value="1"/>
</dbReference>
<proteinExistence type="predicted"/>
<evidence type="ECO:0000313" key="3">
    <source>
        <dbReference type="Proteomes" id="UP000295701"/>
    </source>
</evidence>
<dbReference type="Proteomes" id="UP000295701">
    <property type="component" value="Unassembled WGS sequence"/>
</dbReference>
<feature type="domain" description="DnaJ homologue subfamily C member 28 conserved" evidence="1">
    <location>
        <begin position="7"/>
        <end position="75"/>
    </location>
</feature>
<keyword evidence="3" id="KW-1185">Reference proteome</keyword>
<sequence>MSWLSRIAERLIEEARDAGDLDRLKGAGKPLPASSVDSGLDPIEAAGFRIMKQEGVVPAEVQLRRKLAEDRARLAATTDPEARRAAMAELAATEMRYNMATERRRRF</sequence>
<reference evidence="2 3" key="1">
    <citation type="submission" date="2019-03" db="EMBL/GenBank/DDBJ databases">
        <title>Primorskyibacter sp. SS33 isolated from sediments.</title>
        <authorList>
            <person name="Xunke S."/>
        </authorList>
    </citation>
    <scope>NUCLEOTIDE SEQUENCE [LARGE SCALE GENOMIC DNA]</scope>
    <source>
        <strain evidence="2 3">SS33</strain>
    </source>
</reference>
<dbReference type="PANTHER" id="PTHR39158">
    <property type="entry name" value="OS08G0560600 PROTEIN"/>
    <property type="match status" value="1"/>
</dbReference>
<dbReference type="Pfam" id="PF09350">
    <property type="entry name" value="DJC28_CD"/>
    <property type="match status" value="1"/>
</dbReference>
<dbReference type="AlphaFoldDB" id="A0A4R6AEM1"/>
<dbReference type="InterPro" id="IPR052573">
    <property type="entry name" value="DnaJ_C_subfamily_28"/>
</dbReference>
<gene>
    <name evidence="2" type="ORF">E2L08_05120</name>
</gene>
<accession>A0A4R6AEM1</accession>
<name>A0A4R6AEM1_9RHOB</name>
<comment type="caution">
    <text evidence="2">The sequence shown here is derived from an EMBL/GenBank/DDBJ whole genome shotgun (WGS) entry which is preliminary data.</text>
</comment>
<dbReference type="InterPro" id="IPR018961">
    <property type="entry name" value="DnaJ_homolog_subfam-C_membr-28"/>
</dbReference>
<protein>
    <submittedName>
        <fullName evidence="2">DUF1992 domain-containing protein</fullName>
    </submittedName>
</protein>
<evidence type="ECO:0000313" key="2">
    <source>
        <dbReference type="EMBL" id="TDL81502.1"/>
    </source>
</evidence>
<dbReference type="EMBL" id="SNAA01000004">
    <property type="protein sequence ID" value="TDL81502.1"/>
    <property type="molecule type" value="Genomic_DNA"/>
</dbReference>
<dbReference type="OrthoDB" id="8448455at2"/>
<organism evidence="2 3">
    <name type="scientific">Palleronia sediminis</name>
    <dbReference type="NCBI Taxonomy" id="2547833"/>
    <lineage>
        <taxon>Bacteria</taxon>
        <taxon>Pseudomonadati</taxon>
        <taxon>Pseudomonadota</taxon>
        <taxon>Alphaproteobacteria</taxon>
        <taxon>Rhodobacterales</taxon>
        <taxon>Roseobacteraceae</taxon>
        <taxon>Palleronia</taxon>
    </lineage>
</organism>
<dbReference type="RefSeq" id="WP_133395990.1">
    <property type="nucleotide sequence ID" value="NZ_SNAA01000004.1"/>
</dbReference>
<evidence type="ECO:0000259" key="1">
    <source>
        <dbReference type="Pfam" id="PF09350"/>
    </source>
</evidence>